<comment type="caution">
    <text evidence="5">The sequence shown here is derived from an EMBL/GenBank/DDBJ whole genome shotgun (WGS) entry which is preliminary data.</text>
</comment>
<reference evidence="5" key="1">
    <citation type="submission" date="2020-12" db="EMBL/GenBank/DDBJ databases">
        <title>Vagococcus allomyrinae sp. nov. and Enterococcus lavae sp. nov., isolated from the larvae of Allomyrina dichotoma.</title>
        <authorList>
            <person name="Lee S.D."/>
        </authorList>
    </citation>
    <scope>NUCLEOTIDE SEQUENCE</scope>
    <source>
        <strain evidence="5">BWB3-3</strain>
    </source>
</reference>
<dbReference type="InterPro" id="IPR028082">
    <property type="entry name" value="Peripla_BP_I"/>
</dbReference>
<evidence type="ECO:0000256" key="1">
    <source>
        <dbReference type="ARBA" id="ARBA00023015"/>
    </source>
</evidence>
<dbReference type="CDD" id="cd01392">
    <property type="entry name" value="HTH_LacI"/>
    <property type="match status" value="1"/>
</dbReference>
<dbReference type="GO" id="GO:0000976">
    <property type="term" value="F:transcription cis-regulatory region binding"/>
    <property type="evidence" value="ECO:0007669"/>
    <property type="project" value="TreeGrafter"/>
</dbReference>
<accession>A0A940SV80</accession>
<dbReference type="InterPro" id="IPR001761">
    <property type="entry name" value="Peripla_BP/Lac1_sug-bd_dom"/>
</dbReference>
<protein>
    <submittedName>
        <fullName evidence="5">LacI family DNA-binding transcriptional regulator</fullName>
    </submittedName>
</protein>
<evidence type="ECO:0000313" key="6">
    <source>
        <dbReference type="Proteomes" id="UP000674938"/>
    </source>
</evidence>
<dbReference type="Gene3D" id="3.40.50.2300">
    <property type="match status" value="2"/>
</dbReference>
<evidence type="ECO:0000313" key="5">
    <source>
        <dbReference type="EMBL" id="MBP1041579.1"/>
    </source>
</evidence>
<dbReference type="SMART" id="SM00354">
    <property type="entry name" value="HTH_LACI"/>
    <property type="match status" value="1"/>
</dbReference>
<dbReference type="PANTHER" id="PTHR30146:SF105">
    <property type="entry name" value="CATABOLITE CONTROL PROTEIN B"/>
    <property type="match status" value="1"/>
</dbReference>
<keyword evidence="2 5" id="KW-0238">DNA-binding</keyword>
<dbReference type="Pfam" id="PF00532">
    <property type="entry name" value="Peripla_BP_1"/>
    <property type="match status" value="1"/>
</dbReference>
<dbReference type="InterPro" id="IPR000843">
    <property type="entry name" value="HTH_LacI"/>
</dbReference>
<dbReference type="Gene3D" id="1.10.260.40">
    <property type="entry name" value="lambda repressor-like DNA-binding domains"/>
    <property type="match status" value="1"/>
</dbReference>
<evidence type="ECO:0000256" key="2">
    <source>
        <dbReference type="ARBA" id="ARBA00023125"/>
    </source>
</evidence>
<keyword evidence="3" id="KW-0804">Transcription</keyword>
<proteinExistence type="predicted"/>
<organism evidence="5 6">
    <name type="scientific">Vagococcus allomyrinae</name>
    <dbReference type="NCBI Taxonomy" id="2794353"/>
    <lineage>
        <taxon>Bacteria</taxon>
        <taxon>Bacillati</taxon>
        <taxon>Bacillota</taxon>
        <taxon>Bacilli</taxon>
        <taxon>Lactobacillales</taxon>
        <taxon>Enterococcaceae</taxon>
        <taxon>Vagococcus</taxon>
    </lineage>
</organism>
<name>A0A940SV80_9ENTE</name>
<dbReference type="SUPFAM" id="SSF53822">
    <property type="entry name" value="Periplasmic binding protein-like I"/>
    <property type="match status" value="1"/>
</dbReference>
<keyword evidence="6" id="KW-1185">Reference proteome</keyword>
<dbReference type="Proteomes" id="UP000674938">
    <property type="component" value="Unassembled WGS sequence"/>
</dbReference>
<dbReference type="RefSeq" id="WP_209527644.1">
    <property type="nucleotide sequence ID" value="NZ_JAEEGA010000006.1"/>
</dbReference>
<dbReference type="EMBL" id="JAEEGA010000006">
    <property type="protein sequence ID" value="MBP1041579.1"/>
    <property type="molecule type" value="Genomic_DNA"/>
</dbReference>
<dbReference type="GO" id="GO:0003700">
    <property type="term" value="F:DNA-binding transcription factor activity"/>
    <property type="evidence" value="ECO:0007669"/>
    <property type="project" value="TreeGrafter"/>
</dbReference>
<dbReference type="PANTHER" id="PTHR30146">
    <property type="entry name" value="LACI-RELATED TRANSCRIPTIONAL REPRESSOR"/>
    <property type="match status" value="1"/>
</dbReference>
<feature type="domain" description="HTH lacI-type" evidence="4">
    <location>
        <begin position="2"/>
        <end position="56"/>
    </location>
</feature>
<evidence type="ECO:0000259" key="4">
    <source>
        <dbReference type="PROSITE" id="PS50932"/>
    </source>
</evidence>
<dbReference type="InterPro" id="IPR010982">
    <property type="entry name" value="Lambda_DNA-bd_dom_sf"/>
</dbReference>
<dbReference type="Pfam" id="PF00356">
    <property type="entry name" value="LacI"/>
    <property type="match status" value="1"/>
</dbReference>
<sequence length="310" mass="35004">MTTIRDIAKLSGYSVSTVSRVLNNHPYVSEEKRQQIQEIIDEINYIPNTKARHLSYGKSLNIGVVLPLTNNSWFEQTISGIIDEAAKANYTVTLLPTNYNRELEHHFLTELLAKAYDGLIILSRGMSLETIEEYAQQAPIVCCEDTGEFNISCVYIERKKMYKQVFEEIKAEGKMPVGLTLSRNERKSASMRTTVESFIEVFGSLDQAVIFRDCRTFEEGMAAGEFFAKQSNPPQVVFANGDEVAAGIYDYYQKGQGIGIIGQGNELLSRILGFPTILHPLKEMGKLAFKSLFDQEVTQIKLESRWINQS</sequence>
<evidence type="ECO:0000256" key="3">
    <source>
        <dbReference type="ARBA" id="ARBA00023163"/>
    </source>
</evidence>
<dbReference type="PROSITE" id="PS50932">
    <property type="entry name" value="HTH_LACI_2"/>
    <property type="match status" value="1"/>
</dbReference>
<keyword evidence="1" id="KW-0805">Transcription regulation</keyword>
<dbReference type="AlphaFoldDB" id="A0A940SV80"/>
<gene>
    <name evidence="5" type="ORF">I6N95_11230</name>
</gene>
<dbReference type="SUPFAM" id="SSF47413">
    <property type="entry name" value="lambda repressor-like DNA-binding domains"/>
    <property type="match status" value="1"/>
</dbReference>